<keyword evidence="1" id="KW-1133">Transmembrane helix</keyword>
<keyword evidence="3" id="KW-1185">Reference proteome</keyword>
<feature type="transmembrane region" description="Helical" evidence="1">
    <location>
        <begin position="342"/>
        <end position="363"/>
    </location>
</feature>
<evidence type="ECO:0000256" key="1">
    <source>
        <dbReference type="SAM" id="Phobius"/>
    </source>
</evidence>
<proteinExistence type="predicted"/>
<keyword evidence="1" id="KW-0812">Transmembrane</keyword>
<sequence length="368" mass="41157">MQKIWTRITSVDRLFILVVVVPTILSILYFGVFSSNVYVSESRFIVRSPDKPQMSGVGLLLKGAGFSSASDEIFAAQDYLKSRDALRALNRNDAFRKAYSDPSISIFDRFDPTGHSGSFEKLYTFFGTKVHPEHDATSSIITLSVRAYNPRDAQRFNEQLLEMAEATVNRLNNRARNDLILVSRNEVAAAKQRAQRAALALSAFRNREGVVDPEKQATVQLQMVSKLQDELIATRAQLAQLRAVAPRNPQVEVLEVQVRSLSGDIDAELGKVAGNRRSLSSTAAQYQRLQLESQFADRQLAATMVSLQDAENEARRKQAYVERIVEPNLPDYAIEPRRARGIISTLMFSLIAWGVLGMLLAGVREHQQ</sequence>
<dbReference type="Proteomes" id="UP001589798">
    <property type="component" value="Unassembled WGS sequence"/>
</dbReference>
<accession>A0ABV6CRT3</accession>
<gene>
    <name evidence="2" type="ORF">ACFFJC_04085</name>
</gene>
<name>A0ABV6CRT3_9SPHN</name>
<dbReference type="EMBL" id="JBHLWK010000007">
    <property type="protein sequence ID" value="MFC0203449.1"/>
    <property type="molecule type" value="Genomic_DNA"/>
</dbReference>
<feature type="transmembrane region" description="Helical" evidence="1">
    <location>
        <begin position="12"/>
        <end position="33"/>
    </location>
</feature>
<dbReference type="PANTHER" id="PTHR32309:SF13">
    <property type="entry name" value="FERRIC ENTEROBACTIN TRANSPORT PROTEIN FEPE"/>
    <property type="match status" value="1"/>
</dbReference>
<evidence type="ECO:0000313" key="3">
    <source>
        <dbReference type="Proteomes" id="UP001589798"/>
    </source>
</evidence>
<keyword evidence="1" id="KW-0472">Membrane</keyword>
<dbReference type="PANTHER" id="PTHR32309">
    <property type="entry name" value="TYROSINE-PROTEIN KINASE"/>
    <property type="match status" value="1"/>
</dbReference>
<protein>
    <recommendedName>
        <fullName evidence="4">Capsule biosynthesis protein</fullName>
    </recommendedName>
</protein>
<dbReference type="RefSeq" id="WP_379486224.1">
    <property type="nucleotide sequence ID" value="NZ_JBHLWK010000007.1"/>
</dbReference>
<evidence type="ECO:0008006" key="4">
    <source>
        <dbReference type="Google" id="ProtNLM"/>
    </source>
</evidence>
<dbReference type="InterPro" id="IPR050445">
    <property type="entry name" value="Bact_polysacc_biosynth/exp"/>
</dbReference>
<evidence type="ECO:0000313" key="2">
    <source>
        <dbReference type="EMBL" id="MFC0203449.1"/>
    </source>
</evidence>
<reference evidence="2 3" key="1">
    <citation type="submission" date="2024-09" db="EMBL/GenBank/DDBJ databases">
        <authorList>
            <person name="Sun Q."/>
            <person name="Mori K."/>
        </authorList>
    </citation>
    <scope>NUCLEOTIDE SEQUENCE [LARGE SCALE GENOMIC DNA]</scope>
    <source>
        <strain evidence="2 3">CCM 7706</strain>
    </source>
</reference>
<organism evidence="2 3">
    <name type="scientific">Novosphingobium soli</name>
    <dbReference type="NCBI Taxonomy" id="574956"/>
    <lineage>
        <taxon>Bacteria</taxon>
        <taxon>Pseudomonadati</taxon>
        <taxon>Pseudomonadota</taxon>
        <taxon>Alphaproteobacteria</taxon>
        <taxon>Sphingomonadales</taxon>
        <taxon>Sphingomonadaceae</taxon>
        <taxon>Novosphingobium</taxon>
    </lineage>
</organism>
<comment type="caution">
    <text evidence="2">The sequence shown here is derived from an EMBL/GenBank/DDBJ whole genome shotgun (WGS) entry which is preliminary data.</text>
</comment>